<dbReference type="Proteomes" id="UP000253472">
    <property type="component" value="Unassembled WGS sequence"/>
</dbReference>
<dbReference type="GO" id="GO:0050661">
    <property type="term" value="F:NADP binding"/>
    <property type="evidence" value="ECO:0007669"/>
    <property type="project" value="InterPro"/>
</dbReference>
<evidence type="ECO:0000313" key="8">
    <source>
        <dbReference type="Proteomes" id="UP000253472"/>
    </source>
</evidence>
<keyword evidence="7" id="KW-0503">Monooxygenase</keyword>
<dbReference type="AlphaFoldDB" id="A0A367YKK5"/>
<evidence type="ECO:0000313" key="7">
    <source>
        <dbReference type="EMBL" id="RCK65561.1"/>
    </source>
</evidence>
<dbReference type="STRING" id="5486.A0A367YKK5"/>
<feature type="domain" description="FAD/NAD(P)-binding" evidence="6">
    <location>
        <begin position="1"/>
        <end position="214"/>
    </location>
</feature>
<gene>
    <name evidence="7" type="primary">FMOGS-OX3</name>
    <name evidence="7" type="ORF">Cantr_01008</name>
</gene>
<evidence type="ECO:0000256" key="5">
    <source>
        <dbReference type="ARBA" id="ARBA00023002"/>
    </source>
</evidence>
<reference evidence="7 8" key="1">
    <citation type="submission" date="2018-06" db="EMBL/GenBank/DDBJ databases">
        <title>Whole genome sequencing of Candida tropicalis (genome annotated by CSBL at Korea University).</title>
        <authorList>
            <person name="Ahn J."/>
        </authorList>
    </citation>
    <scope>NUCLEOTIDE SEQUENCE [LARGE SCALE GENOMIC DNA]</scope>
    <source>
        <strain evidence="7 8">ATCC 20962</strain>
    </source>
</reference>
<comment type="caution">
    <text evidence="7">The sequence shown here is derived from an EMBL/GenBank/DDBJ whole genome shotgun (WGS) entry which is preliminary data.</text>
</comment>
<dbReference type="PANTHER" id="PTHR23023">
    <property type="entry name" value="DIMETHYLANILINE MONOOXYGENASE"/>
    <property type="match status" value="1"/>
</dbReference>
<evidence type="ECO:0000256" key="3">
    <source>
        <dbReference type="ARBA" id="ARBA00022827"/>
    </source>
</evidence>
<dbReference type="Gene3D" id="3.50.50.60">
    <property type="entry name" value="FAD/NAD(P)-binding domain"/>
    <property type="match status" value="2"/>
</dbReference>
<dbReference type="InterPro" id="IPR050346">
    <property type="entry name" value="FMO-like"/>
</dbReference>
<dbReference type="InterPro" id="IPR023753">
    <property type="entry name" value="FAD/NAD-binding_dom"/>
</dbReference>
<protein>
    <submittedName>
        <fullName evidence="7">Flavin-containing monooxygenase FMO GS-OX3</fullName>
    </submittedName>
</protein>
<dbReference type="PRINTS" id="PR00419">
    <property type="entry name" value="ADXRDTASE"/>
</dbReference>
<dbReference type="Pfam" id="PF07992">
    <property type="entry name" value="Pyr_redox_2"/>
    <property type="match status" value="1"/>
</dbReference>
<evidence type="ECO:0000259" key="6">
    <source>
        <dbReference type="Pfam" id="PF07992"/>
    </source>
</evidence>
<proteinExistence type="inferred from homology"/>
<dbReference type="Pfam" id="PF00743">
    <property type="entry name" value="FMO-like"/>
    <property type="match status" value="1"/>
</dbReference>
<dbReference type="PIRSF" id="PIRSF000332">
    <property type="entry name" value="FMO"/>
    <property type="match status" value="1"/>
</dbReference>
<accession>A0A367YKK5</accession>
<comment type="similarity">
    <text evidence="1">Belongs to the FMO family.</text>
</comment>
<organism evidence="7 8">
    <name type="scientific">Candida viswanathii</name>
    <dbReference type="NCBI Taxonomy" id="5486"/>
    <lineage>
        <taxon>Eukaryota</taxon>
        <taxon>Fungi</taxon>
        <taxon>Dikarya</taxon>
        <taxon>Ascomycota</taxon>
        <taxon>Saccharomycotina</taxon>
        <taxon>Pichiomycetes</taxon>
        <taxon>Debaryomycetaceae</taxon>
        <taxon>Candida/Lodderomyces clade</taxon>
        <taxon>Candida</taxon>
    </lineage>
</organism>
<dbReference type="InterPro" id="IPR000960">
    <property type="entry name" value="Flavin_mOase"/>
</dbReference>
<keyword evidence="3" id="KW-0274">FAD</keyword>
<dbReference type="GO" id="GO:0004499">
    <property type="term" value="F:N,N-dimethylaniline monooxygenase activity"/>
    <property type="evidence" value="ECO:0007669"/>
    <property type="project" value="InterPro"/>
</dbReference>
<dbReference type="OrthoDB" id="66881at2759"/>
<keyword evidence="8" id="KW-1185">Reference proteome</keyword>
<keyword evidence="4" id="KW-0521">NADP</keyword>
<evidence type="ECO:0000256" key="2">
    <source>
        <dbReference type="ARBA" id="ARBA00022630"/>
    </source>
</evidence>
<evidence type="ECO:0000256" key="1">
    <source>
        <dbReference type="ARBA" id="ARBA00009183"/>
    </source>
</evidence>
<sequence length="396" mass="44927">MKIAIIGGGPSGIISLHSLLKEGFTEITLFERRDDIGGCWQCLPPETVNFEQISQGIIPLDPVPDELPAKVSPSSVQRFLDTATYSYLETNVHETAMQFDIPFPRETISKRGKDSPFRHYTEINKYLKDIAALDHWEKLDKINNKWRLVLRQFGDTADYIYEKVIVASGHFDVPFVPQIPGLQEFLDFNDTVFRTREQFADKTAIVVGASISAMDGVRDILPVAKKTISSRKPTSEPHYLFGTAAFEHPKVDSRGQITKIVDHTVYFEDGTHVEADAILLGTGFLYHYPFLESVPELLELIFAADDESLAFVGHNQPGLTFKMFQWQAVVVARVFAGKGKLPSKVRNNTTICPDFEEYYNLLREASGDVLPPWDQQWLDALYRGLELRKQEWIENP</sequence>
<keyword evidence="2" id="KW-0285">Flavoprotein</keyword>
<dbReference type="GO" id="GO:0050660">
    <property type="term" value="F:flavin adenine dinucleotide binding"/>
    <property type="evidence" value="ECO:0007669"/>
    <property type="project" value="InterPro"/>
</dbReference>
<dbReference type="EMBL" id="QLNQ01000020">
    <property type="protein sequence ID" value="RCK65561.1"/>
    <property type="molecule type" value="Genomic_DNA"/>
</dbReference>
<dbReference type="InterPro" id="IPR020946">
    <property type="entry name" value="Flavin_mOase-like"/>
</dbReference>
<dbReference type="InterPro" id="IPR036188">
    <property type="entry name" value="FAD/NAD-bd_sf"/>
</dbReference>
<keyword evidence="5" id="KW-0560">Oxidoreductase</keyword>
<name>A0A367YKK5_9ASCO</name>
<evidence type="ECO:0000256" key="4">
    <source>
        <dbReference type="ARBA" id="ARBA00022857"/>
    </source>
</evidence>
<dbReference type="SUPFAM" id="SSF51905">
    <property type="entry name" value="FAD/NAD(P)-binding domain"/>
    <property type="match status" value="2"/>
</dbReference>